<dbReference type="Proteomes" id="UP001605989">
    <property type="component" value="Unassembled WGS sequence"/>
</dbReference>
<dbReference type="AlphaFoldDB" id="A0A848BPH7"/>
<organism evidence="4 5">
    <name type="scientific">Megasphaera hexanoica</name>
    <dbReference type="NCBI Taxonomy" id="1675036"/>
    <lineage>
        <taxon>Bacteria</taxon>
        <taxon>Bacillati</taxon>
        <taxon>Bacillota</taxon>
        <taxon>Negativicutes</taxon>
        <taxon>Veillonellales</taxon>
        <taxon>Veillonellaceae</taxon>
        <taxon>Megasphaera</taxon>
    </lineage>
</organism>
<dbReference type="OrthoDB" id="1625707at2"/>
<reference evidence="4 5" key="1">
    <citation type="submission" date="2020-04" db="EMBL/GenBank/DDBJ databases">
        <authorList>
            <person name="Hitch T.C.A."/>
            <person name="Wylensek D."/>
            <person name="Clavel T."/>
        </authorList>
    </citation>
    <scope>NUCLEOTIDE SEQUENCE [LARGE SCALE GENOMIC DNA]</scope>
    <source>
        <strain evidence="4 5">Oil-RF-744-FAT-WT-6-1</strain>
    </source>
</reference>
<gene>
    <name evidence="3" type="ORF">ACGTZG_06495</name>
    <name evidence="4" type="ORF">HF872_03175</name>
</gene>
<feature type="chain" id="PRO_5038372302" evidence="2">
    <location>
        <begin position="24"/>
        <end position="147"/>
    </location>
</feature>
<evidence type="ECO:0000256" key="2">
    <source>
        <dbReference type="SAM" id="SignalP"/>
    </source>
</evidence>
<feature type="signal peptide" evidence="2">
    <location>
        <begin position="1"/>
        <end position="23"/>
    </location>
</feature>
<protein>
    <submittedName>
        <fullName evidence="4">Uncharacterized protein</fullName>
    </submittedName>
</protein>
<accession>A0A848BPH7</accession>
<dbReference type="EMBL" id="JABAFG010000004">
    <property type="protein sequence ID" value="NME27632.1"/>
    <property type="molecule type" value="Genomic_DNA"/>
</dbReference>
<evidence type="ECO:0000313" key="4">
    <source>
        <dbReference type="EMBL" id="NME27632.1"/>
    </source>
</evidence>
<evidence type="ECO:0000256" key="1">
    <source>
        <dbReference type="SAM" id="MobiDB-lite"/>
    </source>
</evidence>
<feature type="compositionally biased region" description="Low complexity" evidence="1">
    <location>
        <begin position="126"/>
        <end position="147"/>
    </location>
</feature>
<evidence type="ECO:0000313" key="6">
    <source>
        <dbReference type="Proteomes" id="UP001605989"/>
    </source>
</evidence>
<proteinExistence type="predicted"/>
<evidence type="ECO:0000313" key="3">
    <source>
        <dbReference type="EMBL" id="MFG6272837.1"/>
    </source>
</evidence>
<evidence type="ECO:0000313" key="5">
    <source>
        <dbReference type="Proteomes" id="UP000591071"/>
    </source>
</evidence>
<reference evidence="3 6" key="2">
    <citation type="submission" date="2024-10" db="EMBL/GenBank/DDBJ databases">
        <authorList>
            <person name="Sang B.-I."/>
            <person name="Prabhaharan D."/>
        </authorList>
    </citation>
    <scope>NUCLEOTIDE SEQUENCE [LARGE SCALE GENOMIC DNA]</scope>
    <source>
        <strain evidence="3 6">MH</strain>
    </source>
</reference>
<sequence length="147" mass="17042">MAKTIICLVLTAVFAFLSLSSYTSTDAPRMRQWLAYYEEYQALKTLGDRGDDAKMTLLNKLRTMYPEKASLYEAKFKEEFGDLEAKAEAEKEKAAADERARAEVEAHRRELAQEKARLDKEREQLRQQQTRQSNQTQKNSNTNGNRR</sequence>
<comment type="caution">
    <text evidence="4">The sequence shown here is derived from an EMBL/GenBank/DDBJ whole genome shotgun (WGS) entry which is preliminary data.</text>
</comment>
<dbReference type="KEGG" id="mhw:ACT01_04090"/>
<feature type="region of interest" description="Disordered" evidence="1">
    <location>
        <begin position="90"/>
        <end position="147"/>
    </location>
</feature>
<dbReference type="EMBL" id="JBIEKR010000005">
    <property type="protein sequence ID" value="MFG6272837.1"/>
    <property type="molecule type" value="Genomic_DNA"/>
</dbReference>
<name>A0A848BPH7_9FIRM</name>
<keyword evidence="6" id="KW-1185">Reference proteome</keyword>
<keyword evidence="2" id="KW-0732">Signal</keyword>
<dbReference type="Proteomes" id="UP000591071">
    <property type="component" value="Unassembled WGS sequence"/>
</dbReference>
<feature type="compositionally biased region" description="Basic and acidic residues" evidence="1">
    <location>
        <begin position="90"/>
        <end position="125"/>
    </location>
</feature>
<dbReference type="RefSeq" id="WP_113855379.1">
    <property type="nucleotide sequence ID" value="NZ_CP011940.1"/>
</dbReference>